<organism evidence="3 4">
    <name type="scientific">Desulfomonile tiedjei (strain ATCC 49306 / DSM 6799 / DCB-1)</name>
    <dbReference type="NCBI Taxonomy" id="706587"/>
    <lineage>
        <taxon>Bacteria</taxon>
        <taxon>Pseudomonadati</taxon>
        <taxon>Thermodesulfobacteriota</taxon>
        <taxon>Desulfomonilia</taxon>
        <taxon>Desulfomonilales</taxon>
        <taxon>Desulfomonilaceae</taxon>
        <taxon>Desulfomonile</taxon>
    </lineage>
</organism>
<dbReference type="Proteomes" id="UP000006055">
    <property type="component" value="Chromosome"/>
</dbReference>
<dbReference type="Gene3D" id="2.120.10.80">
    <property type="entry name" value="Kelch-type beta propeller"/>
    <property type="match status" value="2"/>
</dbReference>
<name>I4C8T0_DESTA</name>
<protein>
    <recommendedName>
        <fullName evidence="5">Kelch motif protein</fullName>
    </recommendedName>
</protein>
<dbReference type="InterPro" id="IPR006652">
    <property type="entry name" value="Kelch_1"/>
</dbReference>
<dbReference type="Pfam" id="PF24681">
    <property type="entry name" value="Kelch_KLHDC2_KLHL20_DRC7"/>
    <property type="match status" value="1"/>
</dbReference>
<evidence type="ECO:0000313" key="3">
    <source>
        <dbReference type="EMBL" id="AFM25971.1"/>
    </source>
</evidence>
<dbReference type="Pfam" id="PF01344">
    <property type="entry name" value="Kelch_1"/>
    <property type="match status" value="1"/>
</dbReference>
<evidence type="ECO:0000256" key="1">
    <source>
        <dbReference type="ARBA" id="ARBA00022441"/>
    </source>
</evidence>
<gene>
    <name evidence="3" type="ordered locus">Desti_3313</name>
</gene>
<dbReference type="SUPFAM" id="SSF50965">
    <property type="entry name" value="Galactose oxidase, central domain"/>
    <property type="match status" value="1"/>
</dbReference>
<dbReference type="PANTHER" id="PTHR46093:SF18">
    <property type="entry name" value="FIBRONECTIN TYPE-III DOMAIN-CONTAINING PROTEIN"/>
    <property type="match status" value="1"/>
</dbReference>
<dbReference type="HOGENOM" id="CLU_239186_0_0_7"/>
<sequence length="1757" mass="191862">MTGRGFAVAQEPYNVINLFDWTGGIQDRRKNPLAYPLNALTRGENVDITDGGLRTRRGMSVTHSDNSIPNGPIRFIRQIRFPTNESSYLLVQSSHSLGREFTKSSPFPGVRHSHSAVWDAENGRMIVFGGASERDLCNDLWTFTPETGQWLQLNPTGNPPTPRSGHTAVLDPSSGRMYVFGGREYTGDYLNDTHYYDMYSNSWQELEVTGSIPPGRSDHTAVLWGNAIVVAGGRYSGNTWSLTTHYVLSLDTAEWQSLSGSVPPDQFVPSVCGHAAVRMNDIMYVIAGCKNLEQNINEVWALDLNAGSWSRKTNIPQSLDGLVSHRAVICGGSIICCGGVSNEIHDFADTYLVYDIATDRWSSPELGADPGRRLRHSAVTSDDGKLIIFGGIQQQDPQVLLGDLWYATQLCTPESGGLGLADSGLYASSSHLPTSDAQFAHIYALPETAGVVSVAVLGDRAIVTEGIEEVPLVFLGGLSDDGSDWAFPLRAFVSYDGIESHEISQYVLDSDTQVSADVGGIRSWGHIFICCDVPRVSGFYIEMNAPNEGNPDSSFDNLLCTDLSQIDETTGLPANIEFEDLKSRINYWVADGIRTGHFERRQNLKALGAIDNGDGTVGIPCENHGFLEGDEILLQGTAHYDNTYVLPNQLLGNEDVFVITREYVAETFSSSDLARMRITLGCGNIAEYVESALLVSLEGDSAEHSITSIKNDGAGDNDVTLSSVAETGKVTKIYGLRISGGYLTIRNSTESAWNTIWDRTEAVSASTTSFGAMSLRIVVSGAELSAGVDRYVKLTFRAGSEAISIRKASIVERSGNSANGIRTPTPITFQNRSTRWINLNAGQSVTCDGFAFQIDPAKDYLICLDVNSSLKEVQTLIFHPEPPNGLPSLYPLGERVYTYWRSGYFASVPGTGYYWAIPPNTPDKLGPYRTSRSSMNLEYSPGEFNFGPFNSADGIKFAENVDFAPITFVEGVVPGLIKIEASTVTGIVPSQLFTAVTKDDLALPVDGVDSFNSMWATIAGDQGLLCVAFSWKSNVFSVFDMVNPDPDNWHWKEIVKEDSGTWQYKNASGSWQTAQENTVLRALKQAFGIAANRQSTAQLAAMTSEHFTRSGGFVPGSTTHLGFAVGLEQVEGVVPQIRNLLVSAVDYGPHIVEAWKGATWQTGAGWDDNTRVGSTSLAQTGTITYRGNEPGYFEADYHVFDGIPGFWFRIKCSATSPGCSITRIKYRAPCQPLRNIGDGKADSPLGFVVVEGETAKVTDYTVEVSDYTETEDSAASIPLKVGDFLYIGYLTRFNEISLNIIEPNTEIATLSAEYWNGLVWSALNATDASNSGEATLSRSGKIIWHLPTDWRQNIAAPGLYRGYWIRLSASADLSASTAISECRVCSVPDALVKHKYAAVFQNRVALAGRPDALDQIDITAPLQEYAFTGYDTFSYRVGGMDGISSLVSAWNSLLIGKATSFHQLRSITGSESDVESIEAARHVPVNAHVVVKAPAGGFGEGDRYALFFINRYGAFVSTGLHVDAIWNTGRGSNASELLTWWDGTSLPRLDLENLHIAWGEYWPEKNWVMWTVPMIVSGEGPQTTNNRLIVFDLSLQAWLPPFTLSLSSLATAAHYSASAPGKIGSLGLYAGDYKGRVLRLFGPNDLNDAGEEITAWVETGWFHFGSPEYRKILRLLSLYGKCKTGPITVSVYCDGEVTPRFNVQFHDLSEIGGKMFALEQEAQNVQGRFYKFRISFTGPTDIYGLQLGLSLIREWGA</sequence>
<evidence type="ECO:0008006" key="5">
    <source>
        <dbReference type="Google" id="ProtNLM"/>
    </source>
</evidence>
<reference evidence="4" key="1">
    <citation type="submission" date="2012-06" db="EMBL/GenBank/DDBJ databases">
        <title>Complete sequence of chromosome of Desulfomonile tiedjei DSM 6799.</title>
        <authorList>
            <person name="Lucas S."/>
            <person name="Copeland A."/>
            <person name="Lapidus A."/>
            <person name="Glavina del Rio T."/>
            <person name="Dalin E."/>
            <person name="Tice H."/>
            <person name="Bruce D."/>
            <person name="Goodwin L."/>
            <person name="Pitluck S."/>
            <person name="Peters L."/>
            <person name="Ovchinnikova G."/>
            <person name="Zeytun A."/>
            <person name="Lu M."/>
            <person name="Kyrpides N."/>
            <person name="Mavromatis K."/>
            <person name="Ivanova N."/>
            <person name="Brettin T."/>
            <person name="Detter J.C."/>
            <person name="Han C."/>
            <person name="Larimer F."/>
            <person name="Land M."/>
            <person name="Hauser L."/>
            <person name="Markowitz V."/>
            <person name="Cheng J.-F."/>
            <person name="Hugenholtz P."/>
            <person name="Woyke T."/>
            <person name="Wu D."/>
            <person name="Spring S."/>
            <person name="Schroeder M."/>
            <person name="Brambilla E."/>
            <person name="Klenk H.-P."/>
            <person name="Eisen J.A."/>
        </authorList>
    </citation>
    <scope>NUCLEOTIDE SEQUENCE [LARGE SCALE GENOMIC DNA]</scope>
    <source>
        <strain evidence="4">ATCC 49306 / DSM 6799 / DCB-1</strain>
    </source>
</reference>
<proteinExistence type="predicted"/>
<dbReference type="InterPro" id="IPR015915">
    <property type="entry name" value="Kelch-typ_b-propeller"/>
</dbReference>
<keyword evidence="4" id="KW-1185">Reference proteome</keyword>
<dbReference type="KEGG" id="dti:Desti_3313"/>
<evidence type="ECO:0000313" key="4">
    <source>
        <dbReference type="Proteomes" id="UP000006055"/>
    </source>
</evidence>
<evidence type="ECO:0000256" key="2">
    <source>
        <dbReference type="ARBA" id="ARBA00022737"/>
    </source>
</evidence>
<dbReference type="InterPro" id="IPR011043">
    <property type="entry name" value="Gal_Oxase/kelch_b-propeller"/>
</dbReference>
<dbReference type="eggNOG" id="COG3055">
    <property type="taxonomic scope" value="Bacteria"/>
</dbReference>
<dbReference type="EMBL" id="CP003360">
    <property type="protein sequence ID" value="AFM25971.1"/>
    <property type="molecule type" value="Genomic_DNA"/>
</dbReference>
<keyword evidence="1" id="KW-0880">Kelch repeat</keyword>
<accession>I4C8T0</accession>
<keyword evidence="2" id="KW-0677">Repeat</keyword>
<dbReference type="PANTHER" id="PTHR46093">
    <property type="entry name" value="ACYL-COA-BINDING DOMAIN-CONTAINING PROTEIN 5"/>
    <property type="match status" value="1"/>
</dbReference>
<dbReference type="STRING" id="706587.Desti_3313"/>